<evidence type="ECO:0000313" key="3">
    <source>
        <dbReference type="Proteomes" id="UP000789595"/>
    </source>
</evidence>
<name>A0A8J2WTP6_9STRA</name>
<comment type="caution">
    <text evidence="2">The sequence shown here is derived from an EMBL/GenBank/DDBJ whole genome shotgun (WGS) entry which is preliminary data.</text>
</comment>
<dbReference type="InterPro" id="IPR027417">
    <property type="entry name" value="P-loop_NTPase"/>
</dbReference>
<feature type="region of interest" description="Disordered" evidence="1">
    <location>
        <begin position="1"/>
        <end position="30"/>
    </location>
</feature>
<dbReference type="CDD" id="cd00882">
    <property type="entry name" value="Ras_like_GTPase"/>
    <property type="match status" value="1"/>
</dbReference>
<dbReference type="EMBL" id="CAKKNE010000002">
    <property type="protein sequence ID" value="CAH0367852.1"/>
    <property type="molecule type" value="Genomic_DNA"/>
</dbReference>
<proteinExistence type="predicted"/>
<dbReference type="AlphaFoldDB" id="A0A8J2WTP6"/>
<dbReference type="SUPFAM" id="SSF52540">
    <property type="entry name" value="P-loop containing nucleoside triphosphate hydrolases"/>
    <property type="match status" value="1"/>
</dbReference>
<sequence length="507" mass="53353">MTTMDGADAAALARARRRAAPPRAPVPAPARPQHYRVAVLGAAEAGKTALVARWVGATPPSTYAPTLGASPAENDVFVVTTDGPARVTLVDWCWDHAADADVTRQMAASNAAVAVFSLADGKSFTRAAVAAVAYGSKRPVVFVGTHSDGKTRCDADAVSKRDAALCSCATGAGVDRARARLLDALALKDSTSSSEDAWLLSERRVDAYERFLKDDEACVLDLVKRRLGFDDGLAPEATVAAALKLLGFAADPDAVLKDNLARAAALHGLDAEEEEEDEPDEVAFAADASVKKKAVSDSVKRVARAAGDGAAVDVVQASTDEEPTAVSTRPSPRRRREAEARAAAGAAAARRERRAARAARDRRAARGPRAAAADALRAAERARAAALKAALAAEDAATSAEKRDYGLRKASVGAAWPACVVHAGYETPGKGVSLRLDVPEAWRDAPLAKLLAAVDAWEMAKARKKSKRRRRPVRARSARCEDLEGYNLDHLSVYEAIEASGGCVVLR</sequence>
<evidence type="ECO:0000313" key="2">
    <source>
        <dbReference type="EMBL" id="CAH0367852.1"/>
    </source>
</evidence>
<keyword evidence="3" id="KW-1185">Reference proteome</keyword>
<organism evidence="2 3">
    <name type="scientific">Pelagomonas calceolata</name>
    <dbReference type="NCBI Taxonomy" id="35677"/>
    <lineage>
        <taxon>Eukaryota</taxon>
        <taxon>Sar</taxon>
        <taxon>Stramenopiles</taxon>
        <taxon>Ochrophyta</taxon>
        <taxon>Pelagophyceae</taxon>
        <taxon>Pelagomonadales</taxon>
        <taxon>Pelagomonadaceae</taxon>
        <taxon>Pelagomonas</taxon>
    </lineage>
</organism>
<dbReference type="OrthoDB" id="265044at2759"/>
<reference evidence="2" key="1">
    <citation type="submission" date="2021-11" db="EMBL/GenBank/DDBJ databases">
        <authorList>
            <consortium name="Genoscope - CEA"/>
            <person name="William W."/>
        </authorList>
    </citation>
    <scope>NUCLEOTIDE SEQUENCE</scope>
</reference>
<feature type="region of interest" description="Disordered" evidence="1">
    <location>
        <begin position="313"/>
        <end position="349"/>
    </location>
</feature>
<protein>
    <submittedName>
        <fullName evidence="2">Uncharacterized protein</fullName>
    </submittedName>
</protein>
<dbReference type="Gene3D" id="3.40.50.300">
    <property type="entry name" value="P-loop containing nucleotide triphosphate hydrolases"/>
    <property type="match status" value="1"/>
</dbReference>
<dbReference type="Proteomes" id="UP000789595">
    <property type="component" value="Unassembled WGS sequence"/>
</dbReference>
<dbReference type="GO" id="GO:0005525">
    <property type="term" value="F:GTP binding"/>
    <property type="evidence" value="ECO:0007669"/>
    <property type="project" value="InterPro"/>
</dbReference>
<evidence type="ECO:0000256" key="1">
    <source>
        <dbReference type="SAM" id="MobiDB-lite"/>
    </source>
</evidence>
<gene>
    <name evidence="2" type="ORF">PECAL_2P08910</name>
</gene>
<dbReference type="InterPro" id="IPR001806">
    <property type="entry name" value="Small_GTPase"/>
</dbReference>
<dbReference type="Pfam" id="PF00071">
    <property type="entry name" value="Ras"/>
    <property type="match status" value="1"/>
</dbReference>
<dbReference type="GO" id="GO:0003924">
    <property type="term" value="F:GTPase activity"/>
    <property type="evidence" value="ECO:0007669"/>
    <property type="project" value="InterPro"/>
</dbReference>
<accession>A0A8J2WTP6</accession>